<reference evidence="2 3" key="1">
    <citation type="submission" date="2019-05" db="EMBL/GenBank/DDBJ databases">
        <title>Emergence of the Ug99 lineage of the wheat stem rust pathogen through somatic hybridization.</title>
        <authorList>
            <person name="Li F."/>
            <person name="Upadhyaya N.M."/>
            <person name="Sperschneider J."/>
            <person name="Matny O."/>
            <person name="Nguyen-Phuc H."/>
            <person name="Mago R."/>
            <person name="Raley C."/>
            <person name="Miller M.E."/>
            <person name="Silverstein K.A.T."/>
            <person name="Henningsen E."/>
            <person name="Hirsch C.D."/>
            <person name="Visser B."/>
            <person name="Pretorius Z.A."/>
            <person name="Steffenson B.J."/>
            <person name="Schwessinger B."/>
            <person name="Dodds P.N."/>
            <person name="Figueroa M."/>
        </authorList>
    </citation>
    <scope>NUCLEOTIDE SEQUENCE [LARGE SCALE GENOMIC DNA]</scope>
    <source>
        <strain evidence="2 3">Ug99</strain>
    </source>
</reference>
<evidence type="ECO:0000313" key="3">
    <source>
        <dbReference type="Proteomes" id="UP000325313"/>
    </source>
</evidence>
<feature type="region of interest" description="Disordered" evidence="1">
    <location>
        <begin position="1"/>
        <end position="28"/>
    </location>
</feature>
<dbReference type="PANTHER" id="PTHR33069">
    <property type="entry name" value="CHROMOSOME 7, WHOLE GENOME SHOTGUN SEQUENCE-RELATED"/>
    <property type="match status" value="1"/>
</dbReference>
<sequence length="507" mass="56678">MTTMAEPATNDPTDHQQAPESGFRSRPKYFYLGDPVVQGFKDLIAKFHPQPPTDSVGPPTREGPLVNQEPPVNGELPANDQGPPANGGAPNNEAPPANGGAPNNEELPANAAPPNDGEPPNNANNPPTHEPADQEDLSLLSHDEIEKREALLTRLQSDLLPLLLEQIDELCESLDPLGCRNRPRSSFPPILQIQAELEPTMDQIQSAMDTVCPKPINLVASQAKDWHLRGLKSYRLHFLKSEFDQGWWAHLCQGFGEAYEEIQQWGFCSERSKNQFDILAYIDTHGSSPFNLFYDSVVETIQLLQQSELDYIKQSWKSGVAKIDGILNSILELLINRSFSQPLFLRHPVVVRLAQSAIPILKLSRLLILNLTRHVSSHLKWNHELDSFTEMSSDQLQSLAKLARTLATDFSHLVRLLLIADRDDPHPAFTRRDLAHWSRRFKERLDAAMLLVFLHLLPSEIPASSTIAPPHYACLDKSWLVSWNQALISALCHFQLAAKALDNQPAT</sequence>
<comment type="caution">
    <text evidence="2">The sequence shown here is derived from an EMBL/GenBank/DDBJ whole genome shotgun (WGS) entry which is preliminary data.</text>
</comment>
<evidence type="ECO:0000313" key="2">
    <source>
        <dbReference type="EMBL" id="KAA1121677.1"/>
    </source>
</evidence>
<feature type="compositionally biased region" description="Low complexity" evidence="1">
    <location>
        <begin position="101"/>
        <end position="115"/>
    </location>
</feature>
<feature type="region of interest" description="Disordered" evidence="1">
    <location>
        <begin position="43"/>
        <end position="134"/>
    </location>
</feature>
<accession>A0A5B0R7X2</accession>
<protein>
    <submittedName>
        <fullName evidence="2">Uncharacterized protein</fullName>
    </submittedName>
</protein>
<name>A0A5B0R7X2_PUCGR</name>
<gene>
    <name evidence="2" type="ORF">PGTUg99_016254</name>
</gene>
<evidence type="ECO:0000256" key="1">
    <source>
        <dbReference type="SAM" id="MobiDB-lite"/>
    </source>
</evidence>
<dbReference type="EMBL" id="VDEP01000237">
    <property type="protein sequence ID" value="KAA1121677.1"/>
    <property type="molecule type" value="Genomic_DNA"/>
</dbReference>
<proteinExistence type="predicted"/>
<dbReference type="PANTHER" id="PTHR33069:SF3">
    <property type="entry name" value="DYNEIN HEAVY CHAIN TAIL DOMAIN-CONTAINING PROTEIN"/>
    <property type="match status" value="1"/>
</dbReference>
<dbReference type="Proteomes" id="UP000325313">
    <property type="component" value="Unassembled WGS sequence"/>
</dbReference>
<dbReference type="AlphaFoldDB" id="A0A5B0R7X2"/>
<organism evidence="2 3">
    <name type="scientific">Puccinia graminis f. sp. tritici</name>
    <dbReference type="NCBI Taxonomy" id="56615"/>
    <lineage>
        <taxon>Eukaryota</taxon>
        <taxon>Fungi</taxon>
        <taxon>Dikarya</taxon>
        <taxon>Basidiomycota</taxon>
        <taxon>Pucciniomycotina</taxon>
        <taxon>Pucciniomycetes</taxon>
        <taxon>Pucciniales</taxon>
        <taxon>Pucciniaceae</taxon>
        <taxon>Puccinia</taxon>
    </lineage>
</organism>